<organism evidence="2 3">
    <name type="scientific">Marinactinospora rubrisoli</name>
    <dbReference type="NCBI Taxonomy" id="2715399"/>
    <lineage>
        <taxon>Bacteria</taxon>
        <taxon>Bacillati</taxon>
        <taxon>Actinomycetota</taxon>
        <taxon>Actinomycetes</taxon>
        <taxon>Streptosporangiales</taxon>
        <taxon>Nocardiopsidaceae</taxon>
        <taxon>Marinactinospora</taxon>
    </lineage>
</organism>
<reference evidence="3" key="1">
    <citation type="journal article" date="2019" name="Int. J. Syst. Evol. Microbiol.">
        <title>The Global Catalogue of Microorganisms (GCM) 10K type strain sequencing project: providing services to taxonomists for standard genome sequencing and annotation.</title>
        <authorList>
            <consortium name="The Broad Institute Genomics Platform"/>
            <consortium name="The Broad Institute Genome Sequencing Center for Infectious Disease"/>
            <person name="Wu L."/>
            <person name="Ma J."/>
        </authorList>
    </citation>
    <scope>NUCLEOTIDE SEQUENCE [LARGE SCALE GENOMIC DNA]</scope>
    <source>
        <strain evidence="3">CGMCC 4.7382</strain>
    </source>
</reference>
<protein>
    <submittedName>
        <fullName evidence="2">Uncharacterized protein</fullName>
    </submittedName>
</protein>
<keyword evidence="3" id="KW-1185">Reference proteome</keyword>
<comment type="caution">
    <text evidence="2">The sequence shown here is derived from an EMBL/GenBank/DDBJ whole genome shotgun (WGS) entry which is preliminary data.</text>
</comment>
<gene>
    <name evidence="2" type="ORF">ACFQRF_09555</name>
</gene>
<dbReference type="Proteomes" id="UP001596540">
    <property type="component" value="Unassembled WGS sequence"/>
</dbReference>
<dbReference type="RefSeq" id="WP_379870579.1">
    <property type="nucleotide sequence ID" value="NZ_JBHTBH010000004.1"/>
</dbReference>
<evidence type="ECO:0000313" key="3">
    <source>
        <dbReference type="Proteomes" id="UP001596540"/>
    </source>
</evidence>
<proteinExistence type="predicted"/>
<feature type="region of interest" description="Disordered" evidence="1">
    <location>
        <begin position="1"/>
        <end position="42"/>
    </location>
</feature>
<name>A0ABW2KD38_9ACTN</name>
<dbReference type="EMBL" id="JBHTBH010000004">
    <property type="protein sequence ID" value="MFC7327987.1"/>
    <property type="molecule type" value="Genomic_DNA"/>
</dbReference>
<evidence type="ECO:0000313" key="2">
    <source>
        <dbReference type="EMBL" id="MFC7327987.1"/>
    </source>
</evidence>
<feature type="compositionally biased region" description="Basic and acidic residues" evidence="1">
    <location>
        <begin position="29"/>
        <end position="42"/>
    </location>
</feature>
<evidence type="ECO:0000256" key="1">
    <source>
        <dbReference type="SAM" id="MobiDB-lite"/>
    </source>
</evidence>
<sequence length="42" mass="4629">MPPVERRPLPRATRPHAVHGSRPSGVADPVRDASRTAHRAEH</sequence>
<accession>A0ABW2KD38</accession>